<evidence type="ECO:0000256" key="1">
    <source>
        <dbReference type="SAM" id="Phobius"/>
    </source>
</evidence>
<keyword evidence="1" id="KW-1133">Transmembrane helix</keyword>
<feature type="transmembrane region" description="Helical" evidence="1">
    <location>
        <begin position="85"/>
        <end position="105"/>
    </location>
</feature>
<evidence type="ECO:0000313" key="2">
    <source>
        <dbReference type="EMBL" id="USS88991.1"/>
    </source>
</evidence>
<organism evidence="2 3">
    <name type="scientific">Fructilactobacillus cliffordii</name>
    <dbReference type="NCBI Taxonomy" id="2940299"/>
    <lineage>
        <taxon>Bacteria</taxon>
        <taxon>Bacillati</taxon>
        <taxon>Bacillota</taxon>
        <taxon>Bacilli</taxon>
        <taxon>Lactobacillales</taxon>
        <taxon>Lactobacillaceae</taxon>
        <taxon>Fructilactobacillus</taxon>
    </lineage>
</organism>
<dbReference type="RefSeq" id="WP_252766508.1">
    <property type="nucleotide sequence ID" value="NZ_CP097119.1"/>
</dbReference>
<sequence length="201" mass="22613">MPTDQEQYITELKYYLKTMPQKERDDATTYYMEYLKDGDLVNYKDIVENLGTPRQLARQITANYTISEDEKQPKKEGSVNHNVKLIVTILAAIASPALLGIAGFILLMLFIFVFTVGALLFAALFAAGLFIWLGVTTIFSKGIIALSILGLGLLILGVLLMIPPIVYFVVRFIIQIGANWIKKIYRYSQAKLNPRKDGYHG</sequence>
<proteinExistence type="predicted"/>
<dbReference type="Proteomes" id="UP001055911">
    <property type="component" value="Chromosome"/>
</dbReference>
<evidence type="ECO:0000313" key="3">
    <source>
        <dbReference type="Proteomes" id="UP001055911"/>
    </source>
</evidence>
<reference evidence="2" key="1">
    <citation type="submission" date="2022-05" db="EMBL/GenBank/DDBJ databases">
        <authorList>
            <person name="Oliphant S.A."/>
            <person name="Watson-Haigh N.S."/>
            <person name="Sumby K.M."/>
            <person name="Gardner J.M."/>
            <person name="Jiranek V."/>
        </authorList>
    </citation>
    <scope>NUCLEOTIDE SEQUENCE</scope>
    <source>
        <strain evidence="2">KI4_B1</strain>
    </source>
</reference>
<dbReference type="AlphaFoldDB" id="A0A9Q8ZUY6"/>
<accession>A0A9Q8ZUY6</accession>
<feature type="transmembrane region" description="Helical" evidence="1">
    <location>
        <begin position="142"/>
        <end position="159"/>
    </location>
</feature>
<feature type="transmembrane region" description="Helical" evidence="1">
    <location>
        <begin position="111"/>
        <end position="135"/>
    </location>
</feature>
<name>A0A9Q8ZUY6_9LACO</name>
<protein>
    <submittedName>
        <fullName evidence="2">DUF1700 domain-containing protein</fullName>
    </submittedName>
</protein>
<gene>
    <name evidence="2" type="ORF">M3M40_05755</name>
</gene>
<dbReference type="Pfam" id="PF22564">
    <property type="entry name" value="HAAS"/>
    <property type="match status" value="1"/>
</dbReference>
<keyword evidence="3" id="KW-1185">Reference proteome</keyword>
<keyword evidence="1" id="KW-0812">Transmembrane</keyword>
<dbReference type="EMBL" id="CP097119">
    <property type="protein sequence ID" value="USS88991.1"/>
    <property type="molecule type" value="Genomic_DNA"/>
</dbReference>
<keyword evidence="1" id="KW-0472">Membrane</keyword>